<sequence>MQLNTTQFLATPCDDEEDDMATLCCISDKGQMFLLTRYPDEDTVDLTLDDEPSTLDGLKVTLGATHLVIEVAPGDRDALKGDAQLHITHATPASDLPEVLLTLRNLLDGTGELISEV</sequence>
<dbReference type="EMBL" id="CP009455">
    <property type="protein sequence ID" value="AIR91472.1"/>
    <property type="molecule type" value="Genomic_DNA"/>
</dbReference>
<dbReference type="Proteomes" id="UP000029493">
    <property type="component" value="Chromosome"/>
</dbReference>
<gene>
    <name evidence="1" type="ORF">LK03_20335</name>
</gene>
<evidence type="ECO:0000313" key="1">
    <source>
        <dbReference type="EMBL" id="AIR91472.1"/>
    </source>
</evidence>
<organism evidence="1 2">
    <name type="scientific">Pseudomonas cremoricolorata</name>
    <dbReference type="NCBI Taxonomy" id="157783"/>
    <lineage>
        <taxon>Bacteria</taxon>
        <taxon>Pseudomonadati</taxon>
        <taxon>Pseudomonadota</taxon>
        <taxon>Gammaproteobacteria</taxon>
        <taxon>Pseudomonadales</taxon>
        <taxon>Pseudomonadaceae</taxon>
        <taxon>Pseudomonas</taxon>
    </lineage>
</organism>
<dbReference type="KEGG" id="psw:LK03_20335"/>
<accession>A0A089WXV2</accession>
<protein>
    <submittedName>
        <fullName evidence="1">Uncharacterized protein</fullName>
    </submittedName>
</protein>
<dbReference type="RefSeq" id="WP_038414276.1">
    <property type="nucleotide sequence ID" value="NZ_CP009455.1"/>
</dbReference>
<name>A0A089WXV2_9PSED</name>
<proteinExistence type="predicted"/>
<reference evidence="1 2" key="1">
    <citation type="submission" date="2014-09" db="EMBL/GenBank/DDBJ databases">
        <authorList>
            <person name="Chan K.-G."/>
        </authorList>
    </citation>
    <scope>NUCLEOTIDE SEQUENCE [LARGE SCALE GENOMIC DNA]</scope>
    <source>
        <strain evidence="1 2">ND07</strain>
    </source>
</reference>
<keyword evidence="2" id="KW-1185">Reference proteome</keyword>
<dbReference type="AlphaFoldDB" id="A0A089WXV2"/>
<dbReference type="OrthoDB" id="8912133at2"/>
<evidence type="ECO:0000313" key="2">
    <source>
        <dbReference type="Proteomes" id="UP000029493"/>
    </source>
</evidence>